<evidence type="ECO:0000313" key="2">
    <source>
        <dbReference type="EMBL" id="TPN86340.1"/>
    </source>
</evidence>
<name>A0A504JIL0_9FLAO</name>
<sequence>MTIILGCKKESKQKEEPSQTSIVEKTTNEEITNTSETDRTKRLTKYKNRVDSINKLLDWKKTKSILWKSKTGDLGFKTQGGMEDVIVEVYIKYLSDGRPLVEVIHLPTFKYLGSSFYKDKNHIYTFYSMAGGGKIWIVDNADIKTFKVIGGCYAKDKNYIFGERAMKMDAVDYKTFKTCNDCGCYAKDKNGYYFWDSKIDINDITHQETLAIIEKLKKM</sequence>
<proteinExistence type="predicted"/>
<feature type="compositionally biased region" description="Basic and acidic residues" evidence="1">
    <location>
        <begin position="8"/>
        <end position="17"/>
    </location>
</feature>
<evidence type="ECO:0000313" key="3">
    <source>
        <dbReference type="Proteomes" id="UP000315540"/>
    </source>
</evidence>
<dbReference type="AlphaFoldDB" id="A0A504JIL0"/>
<keyword evidence="3" id="KW-1185">Reference proteome</keyword>
<dbReference type="EMBL" id="VFWZ01000003">
    <property type="protein sequence ID" value="TPN86340.1"/>
    <property type="molecule type" value="Genomic_DNA"/>
</dbReference>
<gene>
    <name evidence="2" type="ORF">FHK87_11975</name>
</gene>
<protein>
    <submittedName>
        <fullName evidence="2">Uncharacterized protein</fullName>
    </submittedName>
</protein>
<dbReference type="Proteomes" id="UP000315540">
    <property type="component" value="Unassembled WGS sequence"/>
</dbReference>
<comment type="caution">
    <text evidence="2">The sequence shown here is derived from an EMBL/GenBank/DDBJ whole genome shotgun (WGS) entry which is preliminary data.</text>
</comment>
<dbReference type="Pfam" id="PF13644">
    <property type="entry name" value="DKNYY"/>
    <property type="match status" value="1"/>
</dbReference>
<organism evidence="2 3">
    <name type="scientific">Aquimarina algicola</name>
    <dbReference type="NCBI Taxonomy" id="2589995"/>
    <lineage>
        <taxon>Bacteria</taxon>
        <taxon>Pseudomonadati</taxon>
        <taxon>Bacteroidota</taxon>
        <taxon>Flavobacteriia</taxon>
        <taxon>Flavobacteriales</taxon>
        <taxon>Flavobacteriaceae</taxon>
        <taxon>Aquimarina</taxon>
    </lineage>
</organism>
<dbReference type="OrthoDB" id="701311at2"/>
<accession>A0A504JIL0</accession>
<dbReference type="InterPro" id="IPR027375">
    <property type="entry name" value="DKNYY"/>
</dbReference>
<reference evidence="2 3" key="1">
    <citation type="submission" date="2019-06" db="EMBL/GenBank/DDBJ databases">
        <authorList>
            <person name="Meng X."/>
        </authorList>
    </citation>
    <scope>NUCLEOTIDE SEQUENCE [LARGE SCALE GENOMIC DNA]</scope>
    <source>
        <strain evidence="2 3">M625</strain>
    </source>
</reference>
<evidence type="ECO:0000256" key="1">
    <source>
        <dbReference type="SAM" id="MobiDB-lite"/>
    </source>
</evidence>
<feature type="region of interest" description="Disordered" evidence="1">
    <location>
        <begin position="8"/>
        <end position="37"/>
    </location>
</feature>